<gene>
    <name evidence="4" type="ORF">GTP41_19750</name>
</gene>
<dbReference type="Gene3D" id="2.60.40.3110">
    <property type="match status" value="1"/>
</dbReference>
<dbReference type="GO" id="GO:0015473">
    <property type="term" value="F:fimbrial usher porin activity"/>
    <property type="evidence" value="ECO:0007669"/>
    <property type="project" value="InterPro"/>
</dbReference>
<dbReference type="InterPro" id="IPR025949">
    <property type="entry name" value="PapC-like_C"/>
</dbReference>
<sequence>MALVLGLGLAANPANAQGQAQTLAPATVELFLEVSVNGEASGQLLRFREGAGGLRTSAANLRLLGIDVRRLGLRGGEEEVALGALPGLRYDYDRARQRIALLLDDALREPLRLDARVDDKAPPQRATPGVVLNYDVIGQVRPQRSAIAFNELRYFNDHGVFSSTGLLTLSRQGNDYLRYESAWSSSDPDTLRTWKVGDAITSSLPWSRAVRIGGIQWRKSFDLRPDLLTYPVASVQGSALVPSALSVYVNGIQQYGTSVPAGPYVVNRVAGFSGAGQATVVTRDEMGRSNVIEVPLYVDTRLLAQGLSEYSVEAGFMRRDYGSRSFAYRKSPLASASLRYGASDRLTLEAHAEGAASGATAGGSVLWGLGQAGVLSANAALSKQGGRQAGLGYQYISRRFSVDLAALRADARYQDLANADGTQPARRTDRAAVSMALGQASSIAVSYIAFDTPQSAPARIGSLSVSTYLGRSLFLTVSAFQDYRQRSNKSLFFSLSTTFGERTSASANAGRQNGNRQHNFSLVRPPDFEGGTGWSLQQGAIGSSTYRQAQLQYLGRYGQASAIVQQSGDSESAALELAGAVVLMDGTLAAARSVGNGFALVSATLEGLPVVHDNRVLGKTNSSGYLLVPNLNPFTANRISLDVTNVAADINVGTTHANVAPRNLSGLLLRFPITRYRAASIVLTDAAGRHLAPGTPVRHRESGAETVVGYDGVVFVDGLREQNHLEAGSGASACSTSFRYQPAPDTPVTRIGPLACQPGPGAP</sequence>
<accession>A0A6N9HKY3</accession>
<dbReference type="Pfam" id="PF13953">
    <property type="entry name" value="PapC_C"/>
    <property type="match status" value="1"/>
</dbReference>
<feature type="domain" description="PapC-like C-terminal" evidence="3">
    <location>
        <begin position="681"/>
        <end position="741"/>
    </location>
</feature>
<protein>
    <submittedName>
        <fullName evidence="4">Fimbria/pilus outer membrane usher protein</fullName>
    </submittedName>
</protein>
<dbReference type="Gene3D" id="2.60.40.2610">
    <property type="entry name" value="Outer membrane usher protein FimD, plug domain"/>
    <property type="match status" value="1"/>
</dbReference>
<feature type="region of interest" description="Disordered" evidence="1">
    <location>
        <begin position="744"/>
        <end position="763"/>
    </location>
</feature>
<keyword evidence="5" id="KW-1185">Reference proteome</keyword>
<dbReference type="PANTHER" id="PTHR30451:SF5">
    <property type="entry name" value="SLR0019 PROTEIN"/>
    <property type="match status" value="1"/>
</dbReference>
<name>A0A6N9HKY3_9BURK</name>
<dbReference type="InterPro" id="IPR000015">
    <property type="entry name" value="Fimb_usher"/>
</dbReference>
<evidence type="ECO:0000259" key="3">
    <source>
        <dbReference type="Pfam" id="PF13953"/>
    </source>
</evidence>
<evidence type="ECO:0000313" key="5">
    <source>
        <dbReference type="Proteomes" id="UP000448575"/>
    </source>
</evidence>
<feature type="signal peptide" evidence="2">
    <location>
        <begin position="1"/>
        <end position="16"/>
    </location>
</feature>
<keyword evidence="2" id="KW-0732">Signal</keyword>
<organism evidence="4 5">
    <name type="scientific">Pseudoduganella guangdongensis</name>
    <dbReference type="NCBI Taxonomy" id="2692179"/>
    <lineage>
        <taxon>Bacteria</taxon>
        <taxon>Pseudomonadati</taxon>
        <taxon>Pseudomonadota</taxon>
        <taxon>Betaproteobacteria</taxon>
        <taxon>Burkholderiales</taxon>
        <taxon>Oxalobacteraceae</taxon>
        <taxon>Telluria group</taxon>
        <taxon>Pseudoduganella</taxon>
    </lineage>
</organism>
<dbReference type="Pfam" id="PF00577">
    <property type="entry name" value="Usher"/>
    <property type="match status" value="1"/>
</dbReference>
<dbReference type="GO" id="GO:0009279">
    <property type="term" value="C:cell outer membrane"/>
    <property type="evidence" value="ECO:0007669"/>
    <property type="project" value="TreeGrafter"/>
</dbReference>
<dbReference type="InterPro" id="IPR042186">
    <property type="entry name" value="FimD_plug_dom"/>
</dbReference>
<dbReference type="GO" id="GO:0009297">
    <property type="term" value="P:pilus assembly"/>
    <property type="evidence" value="ECO:0007669"/>
    <property type="project" value="InterPro"/>
</dbReference>
<evidence type="ECO:0000256" key="2">
    <source>
        <dbReference type="SAM" id="SignalP"/>
    </source>
</evidence>
<evidence type="ECO:0000256" key="1">
    <source>
        <dbReference type="SAM" id="MobiDB-lite"/>
    </source>
</evidence>
<comment type="caution">
    <text evidence="4">The sequence shown here is derived from an EMBL/GenBank/DDBJ whole genome shotgun (WGS) entry which is preliminary data.</text>
</comment>
<dbReference type="PANTHER" id="PTHR30451">
    <property type="entry name" value="OUTER MEMBRANE USHER PROTEIN"/>
    <property type="match status" value="1"/>
</dbReference>
<dbReference type="Proteomes" id="UP000448575">
    <property type="component" value="Unassembled WGS sequence"/>
</dbReference>
<reference evidence="4 5" key="1">
    <citation type="submission" date="2019-12" db="EMBL/GenBank/DDBJ databases">
        <title>Novel species isolated from a subtropical stream in China.</title>
        <authorList>
            <person name="Lu H."/>
        </authorList>
    </citation>
    <scope>NUCLEOTIDE SEQUENCE [LARGE SCALE GENOMIC DNA]</scope>
    <source>
        <strain evidence="4 5">DS3</strain>
    </source>
</reference>
<proteinExistence type="predicted"/>
<dbReference type="AlphaFoldDB" id="A0A6N9HKY3"/>
<dbReference type="EMBL" id="WWCJ01000016">
    <property type="protein sequence ID" value="MYN04331.1"/>
    <property type="molecule type" value="Genomic_DNA"/>
</dbReference>
<evidence type="ECO:0000313" key="4">
    <source>
        <dbReference type="EMBL" id="MYN04331.1"/>
    </source>
</evidence>
<dbReference type="RefSeq" id="WP_161027296.1">
    <property type="nucleotide sequence ID" value="NZ_WWCJ01000016.1"/>
</dbReference>
<feature type="chain" id="PRO_5026838562" evidence="2">
    <location>
        <begin position="17"/>
        <end position="763"/>
    </location>
</feature>